<gene>
    <name evidence="3" type="ORF">NYR54_08715</name>
</gene>
<dbReference type="InterPro" id="IPR036291">
    <property type="entry name" value="NAD(P)-bd_dom_sf"/>
</dbReference>
<dbReference type="AlphaFoldDB" id="A0A9X2X800"/>
<dbReference type="Pfam" id="PF22725">
    <property type="entry name" value="GFO_IDH_MocA_C3"/>
    <property type="match status" value="1"/>
</dbReference>
<dbReference type="Proteomes" id="UP001149009">
    <property type="component" value="Unassembled WGS sequence"/>
</dbReference>
<proteinExistence type="predicted"/>
<dbReference type="RefSeq" id="WP_261515244.1">
    <property type="nucleotide sequence ID" value="NZ_JAODNV010000009.1"/>
</dbReference>
<dbReference type="PANTHER" id="PTHR43377:SF8">
    <property type="entry name" value="BLR3664 PROTEIN"/>
    <property type="match status" value="1"/>
</dbReference>
<evidence type="ECO:0000259" key="2">
    <source>
        <dbReference type="Pfam" id="PF22725"/>
    </source>
</evidence>
<dbReference type="InterPro" id="IPR000683">
    <property type="entry name" value="Gfo/Idh/MocA-like_OxRdtase_N"/>
</dbReference>
<dbReference type="Pfam" id="PF01408">
    <property type="entry name" value="GFO_IDH_MocA"/>
    <property type="match status" value="1"/>
</dbReference>
<evidence type="ECO:0000313" key="4">
    <source>
        <dbReference type="Proteomes" id="UP001149009"/>
    </source>
</evidence>
<dbReference type="GO" id="GO:0000166">
    <property type="term" value="F:nucleotide binding"/>
    <property type="evidence" value="ECO:0007669"/>
    <property type="project" value="InterPro"/>
</dbReference>
<evidence type="ECO:0000259" key="1">
    <source>
        <dbReference type="Pfam" id="PF01408"/>
    </source>
</evidence>
<sequence>MKSGELRVAIIGSGLISGYHVAGIRAAGRARVVAMVGRNREKTERRARELGIDRAETDFRGVLEDASVDAVVVATPDNTHKTIAIAALEAGKPVLVQKPMALSIEECRAILDARDRTGCPLTVSFMHRYFPEVRWLKDLLGKGALGTIQTIRIRNATPGADWGDWFYMPEAVSGGVVMQLGVHGIDLCQHLFGPIESVSACVSRAVPERILKDGRKVKTQLEDNALAIYSFCSRAMASHEMSYTEIAGCDRFRLEVQADAGTVWLRTERGPAVIFAPAITGETAWVAPGLPRKEAFGEAHHRHWISIARGEAEPDDTAEAGLSSIQIAEAIYRSAREGRTIAVAPEYGLS</sequence>
<comment type="caution">
    <text evidence="3">The sequence shown here is derived from an EMBL/GenBank/DDBJ whole genome shotgun (WGS) entry which is preliminary data.</text>
</comment>
<reference evidence="3" key="1">
    <citation type="submission" date="2022-08" db="EMBL/GenBank/DDBJ databases">
        <title>Chelativorans sichuanense sp. nov., a paraffin oil-degrading bacterium isolated from a mixture of oil-based drill cuttings and paddy soil.</title>
        <authorList>
            <person name="Yu J."/>
            <person name="Liu H."/>
            <person name="Chen Q."/>
        </authorList>
    </citation>
    <scope>NUCLEOTIDE SEQUENCE</scope>
    <source>
        <strain evidence="3">SCAU 2101</strain>
    </source>
</reference>
<dbReference type="InterPro" id="IPR055170">
    <property type="entry name" value="GFO_IDH_MocA-like_dom"/>
</dbReference>
<feature type="domain" description="GFO/IDH/MocA-like oxidoreductase" evidence="2">
    <location>
        <begin position="134"/>
        <end position="263"/>
    </location>
</feature>
<dbReference type="SUPFAM" id="SSF55347">
    <property type="entry name" value="Glyceraldehyde-3-phosphate dehydrogenase-like, C-terminal domain"/>
    <property type="match status" value="1"/>
</dbReference>
<name>A0A9X2X800_9HYPH</name>
<feature type="domain" description="Gfo/Idh/MocA-like oxidoreductase N-terminal" evidence="1">
    <location>
        <begin position="6"/>
        <end position="124"/>
    </location>
</feature>
<dbReference type="EMBL" id="JAODNV010000009">
    <property type="protein sequence ID" value="MCT8990373.1"/>
    <property type="molecule type" value="Genomic_DNA"/>
</dbReference>
<accession>A0A9X2X800</accession>
<evidence type="ECO:0000313" key="3">
    <source>
        <dbReference type="EMBL" id="MCT8990373.1"/>
    </source>
</evidence>
<keyword evidence="4" id="KW-1185">Reference proteome</keyword>
<dbReference type="PANTHER" id="PTHR43377">
    <property type="entry name" value="BILIVERDIN REDUCTASE A"/>
    <property type="match status" value="1"/>
</dbReference>
<protein>
    <submittedName>
        <fullName evidence="3">Gfo/Idh/MocA family oxidoreductase</fullName>
    </submittedName>
</protein>
<dbReference type="Gene3D" id="3.40.50.720">
    <property type="entry name" value="NAD(P)-binding Rossmann-like Domain"/>
    <property type="match status" value="1"/>
</dbReference>
<dbReference type="SUPFAM" id="SSF51735">
    <property type="entry name" value="NAD(P)-binding Rossmann-fold domains"/>
    <property type="match status" value="1"/>
</dbReference>
<dbReference type="InterPro" id="IPR051450">
    <property type="entry name" value="Gfo/Idh/MocA_Oxidoreductases"/>
</dbReference>
<dbReference type="Gene3D" id="3.30.360.10">
    <property type="entry name" value="Dihydrodipicolinate Reductase, domain 2"/>
    <property type="match status" value="1"/>
</dbReference>
<organism evidence="3 4">
    <name type="scientific">Chelativorans petroleitrophicus</name>
    <dbReference type="NCBI Taxonomy" id="2975484"/>
    <lineage>
        <taxon>Bacteria</taxon>
        <taxon>Pseudomonadati</taxon>
        <taxon>Pseudomonadota</taxon>
        <taxon>Alphaproteobacteria</taxon>
        <taxon>Hyphomicrobiales</taxon>
        <taxon>Phyllobacteriaceae</taxon>
        <taxon>Chelativorans</taxon>
    </lineage>
</organism>